<dbReference type="Pfam" id="PF01925">
    <property type="entry name" value="TauE"/>
    <property type="match status" value="1"/>
</dbReference>
<keyword evidence="3 6" id="KW-0812">Transmembrane</keyword>
<feature type="transmembrane region" description="Helical" evidence="6">
    <location>
        <begin position="247"/>
        <end position="265"/>
    </location>
</feature>
<dbReference type="AlphaFoldDB" id="A0A6T9XWM9"/>
<dbReference type="InterPro" id="IPR002781">
    <property type="entry name" value="TM_pro_TauE-like"/>
</dbReference>
<dbReference type="Proteomes" id="UP000509458">
    <property type="component" value="Chromosome"/>
</dbReference>
<accession>A0A6T9XWM9</accession>
<feature type="transmembrane region" description="Helical" evidence="6">
    <location>
        <begin position="216"/>
        <end position="235"/>
    </location>
</feature>
<proteinExistence type="inferred from homology"/>
<feature type="transmembrane region" description="Helical" evidence="6">
    <location>
        <begin position="149"/>
        <end position="173"/>
    </location>
</feature>
<reference evidence="7 8" key="1">
    <citation type="submission" date="2020-06" db="EMBL/GenBank/DDBJ databases">
        <authorList>
            <person name="Duchaud E."/>
        </authorList>
    </citation>
    <scope>NUCLEOTIDE SEQUENCE [LARGE SCALE GENOMIC DNA]</scope>
    <source>
        <strain evidence="7">Alteromonas fortis</strain>
    </source>
</reference>
<evidence type="ECO:0000256" key="4">
    <source>
        <dbReference type="ARBA" id="ARBA00022989"/>
    </source>
</evidence>
<name>A0A6T9XWM9_ALTMA</name>
<evidence type="ECO:0000256" key="3">
    <source>
        <dbReference type="ARBA" id="ARBA00022692"/>
    </source>
</evidence>
<dbReference type="PANTHER" id="PTHR43483:SF3">
    <property type="entry name" value="MEMBRANE TRANSPORTER PROTEIN HI_0806-RELATED"/>
    <property type="match status" value="1"/>
</dbReference>
<sequence>MDPLVVIVASCLILGSIVGILAGMLGIGGGLIIVPALSYLMIHFLGMTTETVMPVAIATSLSTIIFTGMSSALAHYKLGNIQRHIVLYTGLGIAFGAIAGAQVASYISGEVLKDVFAVLVILIALQMIFGKQKASENEASKGSLAAVGGGAGMLSALMGIGGGALLVPALVWFRVNVRAAIGCAAFCGLVIAVFGTTSFVIAGWGEIDVPEYSMGYVYLPATAGIVATSMFTANIGAKLGQRVNIRVLKAMLACLLVLVSIRMILGIE</sequence>
<feature type="transmembrane region" description="Helical" evidence="6">
    <location>
        <begin position="51"/>
        <end position="73"/>
    </location>
</feature>
<dbReference type="EMBL" id="LR812090">
    <property type="protein sequence ID" value="CAB9492634.1"/>
    <property type="molecule type" value="Genomic_DNA"/>
</dbReference>
<evidence type="ECO:0000313" key="7">
    <source>
        <dbReference type="EMBL" id="CAB9492634.1"/>
    </source>
</evidence>
<evidence type="ECO:0000256" key="5">
    <source>
        <dbReference type="ARBA" id="ARBA00023136"/>
    </source>
</evidence>
<keyword evidence="6" id="KW-1003">Cell membrane</keyword>
<comment type="subcellular location">
    <subcellularLocation>
        <location evidence="6">Cell membrane</location>
        <topology evidence="6">Multi-pass membrane protein</topology>
    </subcellularLocation>
    <subcellularLocation>
        <location evidence="1">Membrane</location>
        <topology evidence="1">Multi-pass membrane protein</topology>
    </subcellularLocation>
</comment>
<feature type="transmembrane region" description="Helical" evidence="6">
    <location>
        <begin position="180"/>
        <end position="204"/>
    </location>
</feature>
<protein>
    <recommendedName>
        <fullName evidence="6">Probable membrane transporter protein</fullName>
    </recommendedName>
</protein>
<dbReference type="RefSeq" id="WP_179982304.1">
    <property type="nucleotide sequence ID" value="NZ_LR812090.1"/>
</dbReference>
<evidence type="ECO:0000256" key="6">
    <source>
        <dbReference type="RuleBase" id="RU363041"/>
    </source>
</evidence>
<dbReference type="GO" id="GO:0005886">
    <property type="term" value="C:plasma membrane"/>
    <property type="evidence" value="ECO:0007669"/>
    <property type="project" value="UniProtKB-SubCell"/>
</dbReference>
<feature type="transmembrane region" description="Helical" evidence="6">
    <location>
        <begin position="6"/>
        <end position="39"/>
    </location>
</feature>
<evidence type="ECO:0000256" key="2">
    <source>
        <dbReference type="ARBA" id="ARBA00009142"/>
    </source>
</evidence>
<keyword evidence="5 6" id="KW-0472">Membrane</keyword>
<organism evidence="7 8">
    <name type="scientific">Alteromonas macleodii</name>
    <name type="common">Pseudoalteromonas macleodii</name>
    <dbReference type="NCBI Taxonomy" id="28108"/>
    <lineage>
        <taxon>Bacteria</taxon>
        <taxon>Pseudomonadati</taxon>
        <taxon>Pseudomonadota</taxon>
        <taxon>Gammaproteobacteria</taxon>
        <taxon>Alteromonadales</taxon>
        <taxon>Alteromonadaceae</taxon>
        <taxon>Alteromonas/Salinimonas group</taxon>
        <taxon>Alteromonas</taxon>
    </lineage>
</organism>
<keyword evidence="4 6" id="KW-1133">Transmembrane helix</keyword>
<dbReference type="PANTHER" id="PTHR43483">
    <property type="entry name" value="MEMBRANE TRANSPORTER PROTEIN HI_0806-RELATED"/>
    <property type="match status" value="1"/>
</dbReference>
<evidence type="ECO:0000256" key="1">
    <source>
        <dbReference type="ARBA" id="ARBA00004141"/>
    </source>
</evidence>
<comment type="similarity">
    <text evidence="2 6">Belongs to the 4-toluene sulfonate uptake permease (TSUP) (TC 2.A.102) family.</text>
</comment>
<gene>
    <name evidence="7" type="ORF">ALFOR1_20066</name>
</gene>
<feature type="transmembrane region" description="Helical" evidence="6">
    <location>
        <begin position="85"/>
        <end position="104"/>
    </location>
</feature>
<evidence type="ECO:0000313" key="8">
    <source>
        <dbReference type="Proteomes" id="UP000509458"/>
    </source>
</evidence>